<evidence type="ECO:0000256" key="13">
    <source>
        <dbReference type="ARBA" id="ARBA00023136"/>
    </source>
</evidence>
<feature type="domain" description="Thioredoxin" evidence="19">
    <location>
        <begin position="476"/>
        <end position="618"/>
    </location>
</feature>
<evidence type="ECO:0000256" key="17">
    <source>
        <dbReference type="ARBA" id="ARBA00047804"/>
    </source>
</evidence>
<name>A0A840G267_RHOTE</name>
<keyword evidence="5 18" id="KW-0997">Cell inner membrane</keyword>
<feature type="disulfide bond" description="Redox-active" evidence="18">
    <location>
        <begin position="534"/>
        <end position="537"/>
    </location>
</feature>
<comment type="similarity">
    <text evidence="2 18">Belongs to the thioredoxin family. DsbD subfamily.</text>
</comment>
<dbReference type="InterPro" id="IPR022910">
    <property type="entry name" value="Thiol_diS_interchange_DbsD"/>
</dbReference>
<dbReference type="GO" id="GO:0009055">
    <property type="term" value="F:electron transfer activity"/>
    <property type="evidence" value="ECO:0007669"/>
    <property type="project" value="UniProtKB-UniRule"/>
</dbReference>
<comment type="catalytic activity">
    <reaction evidence="16 18">
        <text>[protein]-dithiol + NAD(+) = [protein]-disulfide + NADH + H(+)</text>
        <dbReference type="Rhea" id="RHEA:18749"/>
        <dbReference type="Rhea" id="RHEA-COMP:10593"/>
        <dbReference type="Rhea" id="RHEA-COMP:10594"/>
        <dbReference type="ChEBI" id="CHEBI:15378"/>
        <dbReference type="ChEBI" id="CHEBI:29950"/>
        <dbReference type="ChEBI" id="CHEBI:50058"/>
        <dbReference type="ChEBI" id="CHEBI:57540"/>
        <dbReference type="ChEBI" id="CHEBI:57945"/>
        <dbReference type="EC" id="1.8.1.8"/>
    </reaction>
</comment>
<keyword evidence="11 18" id="KW-0560">Oxidoreductase</keyword>
<dbReference type="Pfam" id="PF13899">
    <property type="entry name" value="Thioredoxin_7"/>
    <property type="match status" value="1"/>
</dbReference>
<accession>A0A840G267</accession>
<dbReference type="EC" id="1.8.1.8" evidence="18"/>
<feature type="transmembrane region" description="Helical" evidence="18">
    <location>
        <begin position="424"/>
        <end position="444"/>
    </location>
</feature>
<dbReference type="GO" id="GO:0045454">
    <property type="term" value="P:cell redox homeostasis"/>
    <property type="evidence" value="ECO:0007669"/>
    <property type="project" value="TreeGrafter"/>
</dbReference>
<comment type="subcellular location">
    <subcellularLocation>
        <location evidence="1 18">Cell inner membrane</location>
        <topology evidence="1 18">Multi-pass membrane protein</topology>
    </subcellularLocation>
</comment>
<dbReference type="CDD" id="cd02953">
    <property type="entry name" value="DsbDgamma"/>
    <property type="match status" value="1"/>
</dbReference>
<dbReference type="InterPro" id="IPR036929">
    <property type="entry name" value="DsbDN_sf"/>
</dbReference>
<keyword evidence="8 18" id="KW-0201">Cytochrome c-type biogenesis</keyword>
<feature type="transmembrane region" description="Helical" evidence="18">
    <location>
        <begin position="397"/>
        <end position="418"/>
    </location>
</feature>
<keyword evidence="12 18" id="KW-0520">NAD</keyword>
<keyword evidence="6 18" id="KW-0812">Transmembrane</keyword>
<dbReference type="Pfam" id="PF11412">
    <property type="entry name" value="DsbD_N"/>
    <property type="match status" value="1"/>
</dbReference>
<feature type="transmembrane region" description="Helical" evidence="18">
    <location>
        <begin position="247"/>
        <end position="271"/>
    </location>
</feature>
<organism evidence="20 21">
    <name type="scientific">Rhodocyclus tenuis</name>
    <name type="common">Rhodospirillum tenue</name>
    <dbReference type="NCBI Taxonomy" id="1066"/>
    <lineage>
        <taxon>Bacteria</taxon>
        <taxon>Pseudomonadati</taxon>
        <taxon>Pseudomonadota</taxon>
        <taxon>Betaproteobacteria</taxon>
        <taxon>Rhodocyclales</taxon>
        <taxon>Rhodocyclaceae</taxon>
        <taxon>Rhodocyclus</taxon>
    </lineage>
</organism>
<sequence length="618" mass="63669">MSAASALRLEGRSFGQRVRSALLAPLVLLLALVAGAAGAQEFLDPAVAFRPSARALDGSTVEVRFEIARGYYLYRDKLRFAATDAAGETVTLGPPRLPAGKEKVDDAFGRVEVYYREVSVLLPLTRSDSGTLPLSLKVTSQGCAEAGICYPPQQQTLTLQLPPPATGDGGALAASAADGSADAGDESGRIAALLRGASFWAILGSFFGFGLLLALTPCMLPMLPILSGIIVGSRGKGAAAVSRGRSFALSLAYVLGMALTYAAAGVAAGLSGTLLSSALQTPWALGGFALVFVVLAGSMFGFYELQLPSALQSRASSSASQLRGGSLPGVAAMGALSALIVGPCVAAPLAGALLYIGQSGDALLGGAALFVMALGMGVPLLAIGVSAGALLPKAGAWMAMVNKLFGVILLGVAVWLVSPLLPPAALLAAWGVLLIVPAVYLHAIDPLPAQAKGGRRVAKGAALVLLLYGAALLVGALSGARDPLQPLAGLRGSSTEIRPLPFVRVASTAELDARLAEAAARGQPAMLDFYADWCITCKEMERDSFADARVRERLAGWLLLQADVTANSDADRALLQRFQLYGPPGIVFFDRQGHEIAGRRVVGYQDANTFLKSLSGLD</sequence>
<dbReference type="InterPro" id="IPR028250">
    <property type="entry name" value="DsbDN"/>
</dbReference>
<evidence type="ECO:0000256" key="1">
    <source>
        <dbReference type="ARBA" id="ARBA00004429"/>
    </source>
</evidence>
<feature type="disulfide bond" description="Redox-active" evidence="18">
    <location>
        <begin position="143"/>
        <end position="149"/>
    </location>
</feature>
<dbReference type="InterPro" id="IPR013766">
    <property type="entry name" value="Thioredoxin_domain"/>
</dbReference>
<keyword evidence="9 18" id="KW-0249">Electron transport</keyword>
<keyword evidence="10 18" id="KW-1133">Transmembrane helix</keyword>
<keyword evidence="3 18" id="KW-0813">Transport</keyword>
<evidence type="ECO:0000256" key="11">
    <source>
        <dbReference type="ARBA" id="ARBA00023002"/>
    </source>
</evidence>
<feature type="transmembrane region" description="Helical" evidence="18">
    <location>
        <begin position="283"/>
        <end position="305"/>
    </location>
</feature>
<evidence type="ECO:0000256" key="10">
    <source>
        <dbReference type="ARBA" id="ARBA00022989"/>
    </source>
</evidence>
<comment type="caution">
    <text evidence="18">Lacks conserved residue(s) required for the propagation of feature annotation.</text>
</comment>
<protein>
    <recommendedName>
        <fullName evidence="18">Thiol:disulfide interchange protein DsbD</fullName>
        <ecNumber evidence="18">1.8.1.8</ecNumber>
    </recommendedName>
    <alternativeName>
        <fullName evidence="18">Protein-disulfide reductase</fullName>
        <shortName evidence="18">Disulfide reductase</shortName>
    </alternativeName>
</protein>
<dbReference type="PROSITE" id="PS51352">
    <property type="entry name" value="THIOREDOXIN_2"/>
    <property type="match status" value="1"/>
</dbReference>
<evidence type="ECO:0000313" key="21">
    <source>
        <dbReference type="Proteomes" id="UP000587070"/>
    </source>
</evidence>
<evidence type="ECO:0000256" key="9">
    <source>
        <dbReference type="ARBA" id="ARBA00022982"/>
    </source>
</evidence>
<keyword evidence="14 18" id="KW-1015">Disulfide bond</keyword>
<keyword evidence="21" id="KW-1185">Reference proteome</keyword>
<keyword evidence="15 18" id="KW-0676">Redox-active center</keyword>
<dbReference type="InterPro" id="IPR035671">
    <property type="entry name" value="DsbD_gamma"/>
</dbReference>
<feature type="transmembrane region" description="Helical" evidence="18">
    <location>
        <begin position="199"/>
        <end position="226"/>
    </location>
</feature>
<dbReference type="PANTHER" id="PTHR32234">
    <property type="entry name" value="THIOL:DISULFIDE INTERCHANGE PROTEIN DSBD"/>
    <property type="match status" value="1"/>
</dbReference>
<dbReference type="NCBIfam" id="NF001419">
    <property type="entry name" value="PRK00293.1"/>
    <property type="match status" value="1"/>
</dbReference>
<evidence type="ECO:0000256" key="8">
    <source>
        <dbReference type="ARBA" id="ARBA00022748"/>
    </source>
</evidence>
<evidence type="ECO:0000256" key="18">
    <source>
        <dbReference type="HAMAP-Rule" id="MF_00399"/>
    </source>
</evidence>
<dbReference type="Gene3D" id="3.40.30.10">
    <property type="entry name" value="Glutaredoxin"/>
    <property type="match status" value="1"/>
</dbReference>
<keyword evidence="13 18" id="KW-0472">Membrane</keyword>
<feature type="transmembrane region" description="Helical" evidence="18">
    <location>
        <begin position="456"/>
        <end position="477"/>
    </location>
</feature>
<evidence type="ECO:0000256" key="14">
    <source>
        <dbReference type="ARBA" id="ARBA00023157"/>
    </source>
</evidence>
<evidence type="ECO:0000256" key="2">
    <source>
        <dbReference type="ARBA" id="ARBA00007241"/>
    </source>
</evidence>
<evidence type="ECO:0000256" key="6">
    <source>
        <dbReference type="ARBA" id="ARBA00022692"/>
    </source>
</evidence>
<evidence type="ECO:0000256" key="7">
    <source>
        <dbReference type="ARBA" id="ARBA00022729"/>
    </source>
</evidence>
<feature type="transmembrane region" description="Helical" evidence="18">
    <location>
        <begin position="326"/>
        <end position="356"/>
    </location>
</feature>
<proteinExistence type="inferred from homology"/>
<comment type="caution">
    <text evidence="20">The sequence shown here is derived from an EMBL/GenBank/DDBJ whole genome shotgun (WGS) entry which is preliminary data.</text>
</comment>
<dbReference type="GO" id="GO:0005886">
    <property type="term" value="C:plasma membrane"/>
    <property type="evidence" value="ECO:0007669"/>
    <property type="project" value="UniProtKB-SubCell"/>
</dbReference>
<dbReference type="InterPro" id="IPR003834">
    <property type="entry name" value="Cyt_c_assmbl_TM_dom"/>
</dbReference>
<dbReference type="GO" id="GO:0047134">
    <property type="term" value="F:protein-disulfide reductase [NAD(P)H] activity"/>
    <property type="evidence" value="ECO:0007669"/>
    <property type="project" value="UniProtKB-UniRule"/>
</dbReference>
<keyword evidence="4 18" id="KW-1003">Cell membrane</keyword>
<comment type="function">
    <text evidence="18">Required to facilitate the formation of correct disulfide bonds in some periplasmic proteins and for the assembly of the periplasmic c-type cytochromes. Acts by transferring electrons from cytoplasmic thioredoxin to the periplasm. This transfer involves a cascade of disulfide bond formation and reduction steps.</text>
</comment>
<evidence type="ECO:0000256" key="12">
    <source>
        <dbReference type="ARBA" id="ARBA00023027"/>
    </source>
</evidence>
<evidence type="ECO:0000256" key="15">
    <source>
        <dbReference type="ARBA" id="ARBA00023284"/>
    </source>
</evidence>
<evidence type="ECO:0000313" key="20">
    <source>
        <dbReference type="EMBL" id="MBB4246045.1"/>
    </source>
</evidence>
<reference evidence="20 21" key="1">
    <citation type="submission" date="2020-08" db="EMBL/GenBank/DDBJ databases">
        <title>Genome sequencing of Purple Non-Sulfur Bacteria from various extreme environments.</title>
        <authorList>
            <person name="Mayer M."/>
        </authorList>
    </citation>
    <scope>NUCLEOTIDE SEQUENCE [LARGE SCALE GENOMIC DNA]</scope>
    <source>
        <strain evidence="20 21">2761</strain>
    </source>
</reference>
<evidence type="ECO:0000256" key="3">
    <source>
        <dbReference type="ARBA" id="ARBA00022448"/>
    </source>
</evidence>
<dbReference type="InterPro" id="IPR036249">
    <property type="entry name" value="Thioredoxin-like_sf"/>
</dbReference>
<dbReference type="RefSeq" id="WP_228273612.1">
    <property type="nucleotide sequence ID" value="NZ_JACIGE010000001.1"/>
</dbReference>
<dbReference type="Gene3D" id="2.60.40.1250">
    <property type="entry name" value="Thiol:disulfide interchange protein DsbD, N-terminal domain"/>
    <property type="match status" value="1"/>
</dbReference>
<evidence type="ECO:0000256" key="16">
    <source>
        <dbReference type="ARBA" id="ARBA00047388"/>
    </source>
</evidence>
<dbReference type="Proteomes" id="UP000587070">
    <property type="component" value="Unassembled WGS sequence"/>
</dbReference>
<dbReference type="SUPFAM" id="SSF52833">
    <property type="entry name" value="Thioredoxin-like"/>
    <property type="match status" value="1"/>
</dbReference>
<dbReference type="Pfam" id="PF02683">
    <property type="entry name" value="DsbD_TM"/>
    <property type="match status" value="1"/>
</dbReference>
<dbReference type="SUPFAM" id="SSF74863">
    <property type="entry name" value="Thiol:disulfide interchange protein DsbD, N-terminal domain (DsbD-alpha)"/>
    <property type="match status" value="1"/>
</dbReference>
<dbReference type="GO" id="GO:0017004">
    <property type="term" value="P:cytochrome complex assembly"/>
    <property type="evidence" value="ECO:0007669"/>
    <property type="project" value="UniProtKB-UniRule"/>
</dbReference>
<gene>
    <name evidence="18" type="primary">dsbD</name>
    <name evidence="20" type="ORF">GGD90_000394</name>
</gene>
<keyword evidence="7" id="KW-0732">Signal</keyword>
<comment type="catalytic activity">
    <reaction evidence="17 18">
        <text>[protein]-dithiol + NADP(+) = [protein]-disulfide + NADPH + H(+)</text>
        <dbReference type="Rhea" id="RHEA:18753"/>
        <dbReference type="Rhea" id="RHEA-COMP:10593"/>
        <dbReference type="Rhea" id="RHEA-COMP:10594"/>
        <dbReference type="ChEBI" id="CHEBI:15378"/>
        <dbReference type="ChEBI" id="CHEBI:29950"/>
        <dbReference type="ChEBI" id="CHEBI:50058"/>
        <dbReference type="ChEBI" id="CHEBI:57783"/>
        <dbReference type="ChEBI" id="CHEBI:58349"/>
        <dbReference type="EC" id="1.8.1.8"/>
    </reaction>
</comment>
<dbReference type="PANTHER" id="PTHR32234:SF0">
    <property type="entry name" value="THIOL:DISULFIDE INTERCHANGE PROTEIN DSBD"/>
    <property type="match status" value="1"/>
</dbReference>
<dbReference type="HAMAP" id="MF_00399">
    <property type="entry name" value="DbsD"/>
    <property type="match status" value="1"/>
</dbReference>
<evidence type="ECO:0000259" key="19">
    <source>
        <dbReference type="PROSITE" id="PS51352"/>
    </source>
</evidence>
<feature type="transmembrane region" description="Helical" evidence="18">
    <location>
        <begin position="362"/>
        <end position="385"/>
    </location>
</feature>
<evidence type="ECO:0000256" key="5">
    <source>
        <dbReference type="ARBA" id="ARBA00022519"/>
    </source>
</evidence>
<evidence type="ECO:0000256" key="4">
    <source>
        <dbReference type="ARBA" id="ARBA00022475"/>
    </source>
</evidence>
<dbReference type="EMBL" id="JACIGE010000001">
    <property type="protein sequence ID" value="MBB4246045.1"/>
    <property type="molecule type" value="Genomic_DNA"/>
</dbReference>
<dbReference type="AlphaFoldDB" id="A0A840G267"/>